<sequence>MAAGGAAPLRITGGRQLVVLLLLLIITLFVLTQPMIAMASAARALGENDGNPDCVIRDHPAGENGIPPCPPRP</sequence>
<dbReference type="Proteomes" id="UP000059680">
    <property type="component" value="Chromosome 12"/>
</dbReference>
<reference evidence="4" key="2">
    <citation type="journal article" date="2005" name="Nature">
        <title>The map-based sequence of the rice genome.</title>
        <authorList>
            <consortium name="International rice genome sequencing project (IRGSP)"/>
            <person name="Matsumoto T."/>
            <person name="Wu J."/>
            <person name="Kanamori H."/>
            <person name="Katayose Y."/>
            <person name="Fujisawa M."/>
            <person name="Namiki N."/>
            <person name="Mizuno H."/>
            <person name="Yamamoto K."/>
            <person name="Antonio B.A."/>
            <person name="Baba T."/>
            <person name="Sakata K."/>
            <person name="Nagamura Y."/>
            <person name="Aoki H."/>
            <person name="Arikawa K."/>
            <person name="Arita K."/>
            <person name="Bito T."/>
            <person name="Chiden Y."/>
            <person name="Fujitsuka N."/>
            <person name="Fukunaka R."/>
            <person name="Hamada M."/>
            <person name="Harada C."/>
            <person name="Hayashi A."/>
            <person name="Hijishita S."/>
            <person name="Honda M."/>
            <person name="Hosokawa S."/>
            <person name="Ichikawa Y."/>
            <person name="Idonuma A."/>
            <person name="Iijima M."/>
            <person name="Ikeda M."/>
            <person name="Ikeno M."/>
            <person name="Ito K."/>
            <person name="Ito S."/>
            <person name="Ito T."/>
            <person name="Ito Y."/>
            <person name="Ito Y."/>
            <person name="Iwabuchi A."/>
            <person name="Kamiya K."/>
            <person name="Karasawa W."/>
            <person name="Kurita K."/>
            <person name="Katagiri S."/>
            <person name="Kikuta A."/>
            <person name="Kobayashi H."/>
            <person name="Kobayashi N."/>
            <person name="Machita K."/>
            <person name="Maehara T."/>
            <person name="Masukawa M."/>
            <person name="Mizubayashi T."/>
            <person name="Mukai Y."/>
            <person name="Nagasaki H."/>
            <person name="Nagata Y."/>
            <person name="Naito S."/>
            <person name="Nakashima M."/>
            <person name="Nakama Y."/>
            <person name="Nakamichi Y."/>
            <person name="Nakamura M."/>
            <person name="Meguro A."/>
            <person name="Negishi M."/>
            <person name="Ohta I."/>
            <person name="Ohta T."/>
            <person name="Okamoto M."/>
            <person name="Ono N."/>
            <person name="Saji S."/>
            <person name="Sakaguchi M."/>
            <person name="Sakai K."/>
            <person name="Shibata M."/>
            <person name="Shimokawa T."/>
            <person name="Song J."/>
            <person name="Takazaki Y."/>
            <person name="Terasawa K."/>
            <person name="Tsugane M."/>
            <person name="Tsuji K."/>
            <person name="Ueda S."/>
            <person name="Waki K."/>
            <person name="Yamagata H."/>
            <person name="Yamamoto M."/>
            <person name="Yamamoto S."/>
            <person name="Yamane H."/>
            <person name="Yoshiki S."/>
            <person name="Yoshihara R."/>
            <person name="Yukawa K."/>
            <person name="Zhong H."/>
            <person name="Yano M."/>
            <person name="Yuan Q."/>
            <person name="Ouyang S."/>
            <person name="Liu J."/>
            <person name="Jones K.M."/>
            <person name="Gansberger K."/>
            <person name="Moffat K."/>
            <person name="Hill J."/>
            <person name="Bera J."/>
            <person name="Fadrosh D."/>
            <person name="Jin S."/>
            <person name="Johri S."/>
            <person name="Kim M."/>
            <person name="Overton L."/>
            <person name="Reardon M."/>
            <person name="Tsitrin T."/>
            <person name="Vuong H."/>
            <person name="Weaver B."/>
            <person name="Ciecko A."/>
            <person name="Tallon L."/>
            <person name="Jackson J."/>
            <person name="Pai G."/>
            <person name="Aken S.V."/>
            <person name="Utterback T."/>
            <person name="Reidmuller S."/>
            <person name="Feldblyum T."/>
            <person name="Hsiao J."/>
            <person name="Zismann V."/>
            <person name="Iobst S."/>
            <person name="de Vazeille A.R."/>
            <person name="Buell C.R."/>
            <person name="Ying K."/>
            <person name="Li Y."/>
            <person name="Lu T."/>
            <person name="Huang Y."/>
            <person name="Zhao Q."/>
            <person name="Feng Q."/>
            <person name="Zhang L."/>
            <person name="Zhu J."/>
            <person name="Weng Q."/>
            <person name="Mu J."/>
            <person name="Lu Y."/>
            <person name="Fan D."/>
            <person name="Liu Y."/>
            <person name="Guan J."/>
            <person name="Zhang Y."/>
            <person name="Yu S."/>
            <person name="Liu X."/>
            <person name="Zhang Y."/>
            <person name="Hong G."/>
            <person name="Han B."/>
            <person name="Choisne N."/>
            <person name="Demange N."/>
            <person name="Orjeda G."/>
            <person name="Samain S."/>
            <person name="Cattolico L."/>
            <person name="Pelletier E."/>
            <person name="Couloux A."/>
            <person name="Segurens B."/>
            <person name="Wincker P."/>
            <person name="D'Hont A."/>
            <person name="Scarpelli C."/>
            <person name="Weissenbach J."/>
            <person name="Salanoubat M."/>
            <person name="Quetier F."/>
            <person name="Yu Y."/>
            <person name="Kim H.R."/>
            <person name="Rambo T."/>
            <person name="Currie J."/>
            <person name="Collura K."/>
            <person name="Luo M."/>
            <person name="Yang T."/>
            <person name="Ammiraju J.S.S."/>
            <person name="Engler F."/>
            <person name="Soderlund C."/>
            <person name="Wing R.A."/>
            <person name="Palmer L.E."/>
            <person name="de la Bastide M."/>
            <person name="Spiegel L."/>
            <person name="Nascimento L."/>
            <person name="Zutavern T."/>
            <person name="O'Shaughnessy A."/>
            <person name="Dike S."/>
            <person name="Dedhia N."/>
            <person name="Preston R."/>
            <person name="Balija V."/>
            <person name="McCombie W.R."/>
            <person name="Chow T."/>
            <person name="Chen H."/>
            <person name="Chung M."/>
            <person name="Chen C."/>
            <person name="Shaw J."/>
            <person name="Wu H."/>
            <person name="Hsiao K."/>
            <person name="Chao Y."/>
            <person name="Chu M."/>
            <person name="Cheng C."/>
            <person name="Hour A."/>
            <person name="Lee P."/>
            <person name="Lin S."/>
            <person name="Lin Y."/>
            <person name="Liou J."/>
            <person name="Liu S."/>
            <person name="Hsing Y."/>
            <person name="Raghuvanshi S."/>
            <person name="Mohanty A."/>
            <person name="Bharti A.K."/>
            <person name="Gaur A."/>
            <person name="Gupta V."/>
            <person name="Kumar D."/>
            <person name="Ravi V."/>
            <person name="Vij S."/>
            <person name="Kapur A."/>
            <person name="Khurana P."/>
            <person name="Khurana P."/>
            <person name="Khurana J.P."/>
            <person name="Tyagi A.K."/>
            <person name="Gaikwad K."/>
            <person name="Singh A."/>
            <person name="Dalal V."/>
            <person name="Srivastava S."/>
            <person name="Dixit A."/>
            <person name="Pal A.K."/>
            <person name="Ghazi I.A."/>
            <person name="Yadav M."/>
            <person name="Pandit A."/>
            <person name="Bhargava A."/>
            <person name="Sureshbabu K."/>
            <person name="Batra K."/>
            <person name="Sharma T.R."/>
            <person name="Mohapatra T."/>
            <person name="Singh N.K."/>
            <person name="Messing J."/>
            <person name="Nelson A.B."/>
            <person name="Fuks G."/>
            <person name="Kavchok S."/>
            <person name="Keizer G."/>
            <person name="Linton E."/>
            <person name="Llaca V."/>
            <person name="Song R."/>
            <person name="Tanyolac B."/>
            <person name="Young S."/>
            <person name="Ho-Il K."/>
            <person name="Hahn J.H."/>
            <person name="Sangsakoo G."/>
            <person name="Vanavichit A."/>
            <person name="de Mattos Luiz.A.T."/>
            <person name="Zimmer P.D."/>
            <person name="Malone G."/>
            <person name="Dellagostin O."/>
            <person name="de Oliveira A.C."/>
            <person name="Bevan M."/>
            <person name="Bancroft I."/>
            <person name="Minx P."/>
            <person name="Cordum H."/>
            <person name="Wilson R."/>
            <person name="Cheng Z."/>
            <person name="Jin W."/>
            <person name="Jiang J."/>
            <person name="Leong S.A."/>
            <person name="Iwama H."/>
            <person name="Gojobori T."/>
            <person name="Itoh T."/>
            <person name="Niimura Y."/>
            <person name="Fujii Y."/>
            <person name="Habara T."/>
            <person name="Sakai H."/>
            <person name="Sato Y."/>
            <person name="Wilson G."/>
            <person name="Kumar K."/>
            <person name="McCouch S."/>
            <person name="Juretic N."/>
            <person name="Hoen D."/>
            <person name="Wright S."/>
            <person name="Bruskiewich R."/>
            <person name="Bureau T."/>
            <person name="Miyao A."/>
            <person name="Hirochika H."/>
            <person name="Nishikawa T."/>
            <person name="Kadowaki K."/>
            <person name="Sugiura M."/>
            <person name="Burr B."/>
            <person name="Sasaki T."/>
        </authorList>
    </citation>
    <scope>NUCLEOTIDE SEQUENCE [LARGE SCALE GENOMIC DNA]</scope>
    <source>
        <strain evidence="4">cv. Nipponbare</strain>
    </source>
</reference>
<organism evidence="2">
    <name type="scientific">Oryza sativa subsp. japonica</name>
    <name type="common">Rice</name>
    <dbReference type="NCBI Taxonomy" id="39947"/>
    <lineage>
        <taxon>Eukaryota</taxon>
        <taxon>Viridiplantae</taxon>
        <taxon>Streptophyta</taxon>
        <taxon>Embryophyta</taxon>
        <taxon>Tracheophyta</taxon>
        <taxon>Spermatophyta</taxon>
        <taxon>Magnoliopsida</taxon>
        <taxon>Liliopsida</taxon>
        <taxon>Poales</taxon>
        <taxon>Poaceae</taxon>
        <taxon>BOP clade</taxon>
        <taxon>Oryzoideae</taxon>
        <taxon>Oryzeae</taxon>
        <taxon>Oryzinae</taxon>
        <taxon>Oryza</taxon>
        <taxon>Oryza sativa</taxon>
    </lineage>
</organism>
<dbReference type="PaxDb" id="39947-Q2QW11"/>
<name>Q2QW11_ORYSJ</name>
<protein>
    <submittedName>
        <fullName evidence="3">Os12g0212600 protein</fullName>
    </submittedName>
</protein>
<reference evidence="2" key="4">
    <citation type="submission" date="2006-01" db="EMBL/GenBank/DDBJ databases">
        <authorList>
            <person name="Buell R."/>
        </authorList>
    </citation>
    <scope>NUCLEOTIDE SEQUENCE</scope>
</reference>
<evidence type="ECO:0000313" key="2">
    <source>
        <dbReference type="EMBL" id="ABA96724.1"/>
    </source>
</evidence>
<reference evidence="3" key="5">
    <citation type="journal article" date="2013" name="Plant Cell Physiol.">
        <title>Rice Annotation Project Database (RAP-DB): an integrative and interactive database for rice genomics.</title>
        <authorList>
            <person name="Sakai H."/>
            <person name="Lee S.S."/>
            <person name="Tanaka T."/>
            <person name="Numa H."/>
            <person name="Kim J."/>
            <person name="Kawahara Y."/>
            <person name="Wakimoto H."/>
            <person name="Yang C.C."/>
            <person name="Iwamoto M."/>
            <person name="Abe T."/>
            <person name="Yamada Y."/>
            <person name="Muto A."/>
            <person name="Inokuchi H."/>
            <person name="Ikemura T."/>
            <person name="Matsumoto T."/>
            <person name="Sasaki T."/>
            <person name="Itoh T."/>
        </authorList>
    </citation>
    <scope>NUCLEOTIDE SEQUENCE</scope>
</reference>
<reference evidence="3 4" key="6">
    <citation type="journal article" date="2013" name="Rice">
        <title>Improvement of the Oryza sativa Nipponbare reference genome using next generation sequence and optical map data.</title>
        <authorList>
            <person name="Kawahara Y."/>
            <person name="de la Bastide M."/>
            <person name="Hamilton J.P."/>
            <person name="Kanamori H."/>
            <person name="McCombie W.R."/>
            <person name="Ouyang S."/>
            <person name="Schwartz D.C."/>
            <person name="Tanaka T."/>
            <person name="Wu J."/>
            <person name="Zhou S."/>
            <person name="Childs K.L."/>
            <person name="Davidson R.M."/>
            <person name="Lin H."/>
            <person name="Quesada-Ocampo L."/>
            <person name="Vaillancourt B."/>
            <person name="Sakai H."/>
            <person name="Lee S.S."/>
            <person name="Kim J."/>
            <person name="Numa H."/>
            <person name="Itoh T."/>
            <person name="Buell C.R."/>
            <person name="Matsumoto T."/>
        </authorList>
    </citation>
    <scope>NUCLEOTIDE SEQUENCE [LARGE SCALE GENOMIC DNA]</scope>
    <source>
        <strain evidence="4">cv. Nipponbare</strain>
    </source>
</reference>
<feature type="region of interest" description="Disordered" evidence="1">
    <location>
        <begin position="47"/>
        <end position="73"/>
    </location>
</feature>
<reference evidence="3" key="7">
    <citation type="submission" date="2015-10" db="EMBL/GenBank/DDBJ databases">
        <authorList>
            <person name="Sakai H."/>
            <person name="Kawahara Y."/>
            <person name="Matsumoto T."/>
            <person name="Buell C.R."/>
            <person name="Itoh T."/>
        </authorList>
    </citation>
    <scope>NUCLEOTIDE SEQUENCE</scope>
</reference>
<dbReference type="EMBL" id="DP000011">
    <property type="protein sequence ID" value="ABA96724.1"/>
    <property type="molecule type" value="Genomic_DNA"/>
</dbReference>
<proteinExistence type="predicted"/>
<accession>Q2QW11</accession>
<gene>
    <name evidence="2" type="ordered locus">LOC_Os12g10950</name>
    <name evidence="3" type="ordered locus">Os12g0212600</name>
    <name evidence="3" type="ORF">OSNPB_120212600</name>
</gene>
<evidence type="ECO:0000313" key="3">
    <source>
        <dbReference type="EMBL" id="BAT16337.1"/>
    </source>
</evidence>
<evidence type="ECO:0000313" key="4">
    <source>
        <dbReference type="Proteomes" id="UP000059680"/>
    </source>
</evidence>
<reference evidence="2" key="3">
    <citation type="submission" date="2005-04" db="EMBL/GenBank/DDBJ databases">
        <authorList>
            <person name="Buell C.R."/>
            <person name="Wing R.A."/>
            <person name="McCombie W.A."/>
            <person name="Ouyang S."/>
        </authorList>
    </citation>
    <scope>NUCLEOTIDE SEQUENCE</scope>
</reference>
<reference evidence="2" key="1">
    <citation type="journal article" date="2005" name="BMC Biol.">
        <title>The sequence of rice chromosomes 11 and 12, rich in disease resistance genes and recent gene duplications.</title>
        <authorList>
            <consortium name="The rice chromosomes 11 and 12 sequencing consortia"/>
        </authorList>
    </citation>
    <scope>NUCLEOTIDE SEQUENCE [LARGE SCALE GENOMIC DNA]</scope>
</reference>
<dbReference type="EMBL" id="AP014968">
    <property type="protein sequence ID" value="BAT16337.1"/>
    <property type="molecule type" value="Genomic_DNA"/>
</dbReference>
<dbReference type="AlphaFoldDB" id="Q2QW11"/>
<evidence type="ECO:0000256" key="1">
    <source>
        <dbReference type="SAM" id="MobiDB-lite"/>
    </source>
</evidence>
<dbReference type="InParanoid" id="Q2QW11"/>
<keyword evidence="4" id="KW-1185">Reference proteome</keyword>